<dbReference type="OrthoDB" id="4565789at2"/>
<evidence type="ECO:0000313" key="4">
    <source>
        <dbReference type="Proteomes" id="UP000037179"/>
    </source>
</evidence>
<feature type="chain" id="PRO_5044541254" description="Bacterial spore germination immunoglobulin-like domain-containing protein" evidence="1">
    <location>
        <begin position="23"/>
        <end position="160"/>
    </location>
</feature>
<gene>
    <name evidence="2" type="ORF">NS506_04602</name>
    <name evidence="3" type="ORF">NSK11_contig00161-0005</name>
</gene>
<dbReference type="KEGG" id="nsr:NS506_04602"/>
<dbReference type="RefSeq" id="WP_033090888.1">
    <property type="nucleotide sequence ID" value="NZ_AP017900.1"/>
</dbReference>
<name>A0A0B8NFL7_9NOCA</name>
<dbReference type="Proteomes" id="UP000037179">
    <property type="component" value="Unassembled WGS sequence"/>
</dbReference>
<dbReference type="EMBL" id="BBYQ01000161">
    <property type="protein sequence ID" value="GAP32484.1"/>
    <property type="molecule type" value="Genomic_DNA"/>
</dbReference>
<sequence>MRRTAGVLLAGLFAVLVVGCSAAPRPAAVAPTTVAMPAPRTTEPPAATASLASGEVRLVPGPFTDRVRLSGIRLDGATVRGTLAITSDVSDVLALEVRAAFYDASGRLLGTGTFEHADEEPVAGGTHVPSNDGIPFAITADPAGGAVAAAMLSIPVLVNE</sequence>
<dbReference type="Proteomes" id="UP000180166">
    <property type="component" value="Chromosome"/>
</dbReference>
<evidence type="ECO:0008006" key="6">
    <source>
        <dbReference type="Google" id="ProtNLM"/>
    </source>
</evidence>
<reference evidence="4" key="1">
    <citation type="submission" date="2015-07" db="EMBL/GenBank/DDBJ databases">
        <title>Nocardia seriolae U-1 whole genome shotgun sequence.</title>
        <authorList>
            <person name="Imajoh M."/>
            <person name="Fukumoto Y."/>
            <person name="Sukeda M."/>
            <person name="Yamane J."/>
            <person name="Yamasaki K."/>
            <person name="Shimizu M."/>
            <person name="Ohnishi K."/>
            <person name="Oshima S."/>
        </authorList>
    </citation>
    <scope>NUCLEOTIDE SEQUENCE [LARGE SCALE GENOMIC DNA]</scope>
    <source>
        <strain evidence="4">U-1</strain>
    </source>
</reference>
<evidence type="ECO:0000256" key="1">
    <source>
        <dbReference type="SAM" id="SignalP"/>
    </source>
</evidence>
<keyword evidence="1" id="KW-0732">Signal</keyword>
<dbReference type="EMBL" id="CP017839">
    <property type="protein sequence ID" value="APA98650.1"/>
    <property type="molecule type" value="Genomic_DNA"/>
</dbReference>
<evidence type="ECO:0000313" key="3">
    <source>
        <dbReference type="EMBL" id="GAP32484.1"/>
    </source>
</evidence>
<protein>
    <recommendedName>
        <fullName evidence="6">Bacterial spore germination immunoglobulin-like domain-containing protein</fullName>
    </recommendedName>
</protein>
<feature type="signal peptide" evidence="1">
    <location>
        <begin position="1"/>
        <end position="22"/>
    </location>
</feature>
<dbReference type="AlphaFoldDB" id="A0A0B8NFL7"/>
<dbReference type="PROSITE" id="PS51257">
    <property type="entry name" value="PROKAR_LIPOPROTEIN"/>
    <property type="match status" value="1"/>
</dbReference>
<accession>A0A0B8NFL7</accession>
<proteinExistence type="predicted"/>
<evidence type="ECO:0000313" key="2">
    <source>
        <dbReference type="EMBL" id="APA98650.1"/>
    </source>
</evidence>
<dbReference type="GeneID" id="93374845"/>
<reference evidence="2 5" key="3">
    <citation type="submission" date="2016-10" db="EMBL/GenBank/DDBJ databases">
        <title>Genome sequence of Nocardia seriolae strain EM150506, isolated from Anguila japonica.</title>
        <authorList>
            <person name="Han H.-J."/>
        </authorList>
    </citation>
    <scope>NUCLEOTIDE SEQUENCE [LARGE SCALE GENOMIC DNA]</scope>
    <source>
        <strain evidence="2 5">EM150506</strain>
    </source>
</reference>
<keyword evidence="4" id="KW-1185">Reference proteome</keyword>
<reference evidence="3 4" key="2">
    <citation type="journal article" date="2016" name="Genome Announc.">
        <title>Draft Genome Sequence of Erythromycin- and Oxytetracycline-Sensitive Nocardia seriolae Strain U-1 (NBRC 110359).</title>
        <authorList>
            <person name="Imajoh M."/>
            <person name="Sukeda M."/>
            <person name="Shimizu M."/>
            <person name="Yamane J."/>
            <person name="Ohnishi K."/>
            <person name="Oshima S."/>
        </authorList>
    </citation>
    <scope>NUCLEOTIDE SEQUENCE [LARGE SCALE GENOMIC DNA]</scope>
    <source>
        <strain evidence="3 4">U-1</strain>
    </source>
</reference>
<organism evidence="3 4">
    <name type="scientific">Nocardia seriolae</name>
    <dbReference type="NCBI Taxonomy" id="37332"/>
    <lineage>
        <taxon>Bacteria</taxon>
        <taxon>Bacillati</taxon>
        <taxon>Actinomycetota</taxon>
        <taxon>Actinomycetes</taxon>
        <taxon>Mycobacteriales</taxon>
        <taxon>Nocardiaceae</taxon>
        <taxon>Nocardia</taxon>
    </lineage>
</organism>
<evidence type="ECO:0000313" key="5">
    <source>
        <dbReference type="Proteomes" id="UP000180166"/>
    </source>
</evidence>